<dbReference type="RefSeq" id="WP_167183079.1">
    <property type="nucleotide sequence ID" value="NZ_JAASQL010000001.1"/>
</dbReference>
<reference evidence="1 2" key="1">
    <citation type="submission" date="2020-03" db="EMBL/GenBank/DDBJ databases">
        <title>Genomic Encyclopedia of Type Strains, Phase IV (KMG-IV): sequencing the most valuable type-strain genomes for metagenomic binning, comparative biology and taxonomic classification.</title>
        <authorList>
            <person name="Goeker M."/>
        </authorList>
    </citation>
    <scope>NUCLEOTIDE SEQUENCE [LARGE SCALE GENOMIC DNA]</scope>
    <source>
        <strain evidence="1 2">DSM 101599</strain>
    </source>
</reference>
<evidence type="ECO:0000313" key="2">
    <source>
        <dbReference type="Proteomes" id="UP000745859"/>
    </source>
</evidence>
<sequence>MNKLIAILLTLSLFSCQKICSVASILCKGNVEKQDPIDFTQVDQFPQFKDCEALLSFEENKICFEKTMYKKINQRVQNLHFKTDKNIIDTVFIHFSINQKGQFIFNRIKAKDSLLLVFPKLSINIQEIIHELPSIAPAQKRGIPITSTYTLPLVIQSH</sequence>
<dbReference type="PROSITE" id="PS51257">
    <property type="entry name" value="PROKAR_LIPOPROTEIN"/>
    <property type="match status" value="1"/>
</dbReference>
<organism evidence="1 2">
    <name type="scientific">Wenyingzhuangia heitensis</name>
    <dbReference type="NCBI Taxonomy" id="1487859"/>
    <lineage>
        <taxon>Bacteria</taxon>
        <taxon>Pseudomonadati</taxon>
        <taxon>Bacteroidota</taxon>
        <taxon>Flavobacteriia</taxon>
        <taxon>Flavobacteriales</taxon>
        <taxon>Flavobacteriaceae</taxon>
        <taxon>Wenyingzhuangia</taxon>
    </lineage>
</organism>
<name>A0ABX0U511_9FLAO</name>
<accession>A0ABX0U511</accession>
<proteinExistence type="predicted"/>
<comment type="caution">
    <text evidence="1">The sequence shown here is derived from an EMBL/GenBank/DDBJ whole genome shotgun (WGS) entry which is preliminary data.</text>
</comment>
<dbReference type="Proteomes" id="UP000745859">
    <property type="component" value="Unassembled WGS sequence"/>
</dbReference>
<gene>
    <name evidence="1" type="ORF">FHR24_000387</name>
</gene>
<protein>
    <submittedName>
        <fullName evidence="1">Uncharacterized protein</fullName>
    </submittedName>
</protein>
<keyword evidence="2" id="KW-1185">Reference proteome</keyword>
<evidence type="ECO:0000313" key="1">
    <source>
        <dbReference type="EMBL" id="NIJ43948.1"/>
    </source>
</evidence>
<dbReference type="EMBL" id="JAASQL010000001">
    <property type="protein sequence ID" value="NIJ43948.1"/>
    <property type="molecule type" value="Genomic_DNA"/>
</dbReference>